<sequence>MNYQVTIDLRVDDKKSLYYAARQSYMDEQGVHPGDIFGDENDVDVTACLVQLLDPSVLPGVTIYESSAEPY</sequence>
<organism evidence="1 2">
    <name type="scientific">Sphingopyxis flava</name>
    <dbReference type="NCBI Taxonomy" id="1507287"/>
    <lineage>
        <taxon>Bacteria</taxon>
        <taxon>Pseudomonadati</taxon>
        <taxon>Pseudomonadota</taxon>
        <taxon>Alphaproteobacteria</taxon>
        <taxon>Sphingomonadales</taxon>
        <taxon>Sphingomonadaceae</taxon>
        <taxon>Sphingopyxis</taxon>
    </lineage>
</organism>
<name>A0A1T5CUN0_9SPHN</name>
<evidence type="ECO:0000313" key="2">
    <source>
        <dbReference type="Proteomes" id="UP000190044"/>
    </source>
</evidence>
<dbReference type="Proteomes" id="UP000190044">
    <property type="component" value="Unassembled WGS sequence"/>
</dbReference>
<dbReference type="AlphaFoldDB" id="A0A1T5CUN0"/>
<accession>A0A1T5CUN0</accession>
<gene>
    <name evidence="1" type="ORF">SAMN06295937_1011129</name>
</gene>
<proteinExistence type="predicted"/>
<keyword evidence="2" id="KW-1185">Reference proteome</keyword>
<evidence type="ECO:0000313" key="1">
    <source>
        <dbReference type="EMBL" id="SKB63077.1"/>
    </source>
</evidence>
<protein>
    <submittedName>
        <fullName evidence="1">Uncharacterized protein</fullName>
    </submittedName>
</protein>
<reference evidence="2" key="1">
    <citation type="submission" date="2017-02" db="EMBL/GenBank/DDBJ databases">
        <authorList>
            <person name="Varghese N."/>
            <person name="Submissions S."/>
        </authorList>
    </citation>
    <scope>NUCLEOTIDE SEQUENCE [LARGE SCALE GENOMIC DNA]</scope>
    <source>
        <strain evidence="2">R11H</strain>
    </source>
</reference>
<dbReference type="EMBL" id="FUYP01000011">
    <property type="protein sequence ID" value="SKB63077.1"/>
    <property type="molecule type" value="Genomic_DNA"/>
</dbReference>